<accession>A0A6G1F989</accession>
<keyword evidence="3" id="KW-1185">Reference proteome</keyword>
<feature type="compositionally biased region" description="Basic and acidic residues" evidence="1">
    <location>
        <begin position="22"/>
        <end position="37"/>
    </location>
</feature>
<dbReference type="EMBL" id="SPHZ02000001">
    <property type="protein sequence ID" value="KAF0933477.1"/>
    <property type="molecule type" value="Genomic_DNA"/>
</dbReference>
<dbReference type="AlphaFoldDB" id="A0A6G1F989"/>
<name>A0A6G1F989_9ORYZ</name>
<protein>
    <submittedName>
        <fullName evidence="2">Uncharacterized protein</fullName>
    </submittedName>
</protein>
<proteinExistence type="predicted"/>
<organism evidence="2 3">
    <name type="scientific">Oryza meyeriana var. granulata</name>
    <dbReference type="NCBI Taxonomy" id="110450"/>
    <lineage>
        <taxon>Eukaryota</taxon>
        <taxon>Viridiplantae</taxon>
        <taxon>Streptophyta</taxon>
        <taxon>Embryophyta</taxon>
        <taxon>Tracheophyta</taxon>
        <taxon>Spermatophyta</taxon>
        <taxon>Magnoliopsida</taxon>
        <taxon>Liliopsida</taxon>
        <taxon>Poales</taxon>
        <taxon>Poaceae</taxon>
        <taxon>BOP clade</taxon>
        <taxon>Oryzoideae</taxon>
        <taxon>Oryzeae</taxon>
        <taxon>Oryzinae</taxon>
        <taxon>Oryza</taxon>
        <taxon>Oryza meyeriana</taxon>
    </lineage>
</organism>
<comment type="caution">
    <text evidence="2">The sequence shown here is derived from an EMBL/GenBank/DDBJ whole genome shotgun (WGS) entry which is preliminary data.</text>
</comment>
<evidence type="ECO:0000313" key="2">
    <source>
        <dbReference type="EMBL" id="KAF0933477.1"/>
    </source>
</evidence>
<dbReference type="Proteomes" id="UP000479710">
    <property type="component" value="Unassembled WGS sequence"/>
</dbReference>
<sequence length="71" mass="7995">MHHAGFPYPRRIHGTGFPQQVNREREGGARQGGKGEELGCGVYLSVPDKLELATMKDDADAEREREPMREE</sequence>
<gene>
    <name evidence="2" type="ORF">E2562_018570</name>
</gene>
<evidence type="ECO:0000256" key="1">
    <source>
        <dbReference type="SAM" id="MobiDB-lite"/>
    </source>
</evidence>
<reference evidence="2 3" key="1">
    <citation type="submission" date="2019-11" db="EMBL/GenBank/DDBJ databases">
        <title>Whole genome sequence of Oryza granulata.</title>
        <authorList>
            <person name="Li W."/>
        </authorList>
    </citation>
    <scope>NUCLEOTIDE SEQUENCE [LARGE SCALE GENOMIC DNA]</scope>
    <source>
        <strain evidence="3">cv. Menghai</strain>
        <tissue evidence="2">Leaf</tissue>
    </source>
</reference>
<evidence type="ECO:0000313" key="3">
    <source>
        <dbReference type="Proteomes" id="UP000479710"/>
    </source>
</evidence>
<feature type="region of interest" description="Disordered" evidence="1">
    <location>
        <begin position="1"/>
        <end position="40"/>
    </location>
</feature>